<dbReference type="PANTHER" id="PTHR24300">
    <property type="entry name" value="CYTOCHROME P450 508A4-RELATED"/>
    <property type="match status" value="1"/>
</dbReference>
<dbReference type="GO" id="GO:0006082">
    <property type="term" value="P:organic acid metabolic process"/>
    <property type="evidence" value="ECO:0007669"/>
    <property type="project" value="TreeGrafter"/>
</dbReference>
<evidence type="ECO:0000313" key="6">
    <source>
        <dbReference type="Proteomes" id="UP000053660"/>
    </source>
</evidence>
<dbReference type="PRINTS" id="PR00385">
    <property type="entry name" value="P450"/>
</dbReference>
<evidence type="ECO:0000256" key="1">
    <source>
        <dbReference type="ARBA" id="ARBA00010617"/>
    </source>
</evidence>
<organism evidence="5 6">
    <name type="scientific">Oesophagostomum dentatum</name>
    <name type="common">Nodular worm</name>
    <dbReference type="NCBI Taxonomy" id="61180"/>
    <lineage>
        <taxon>Eukaryota</taxon>
        <taxon>Metazoa</taxon>
        <taxon>Ecdysozoa</taxon>
        <taxon>Nematoda</taxon>
        <taxon>Chromadorea</taxon>
        <taxon>Rhabditida</taxon>
        <taxon>Rhabditina</taxon>
        <taxon>Rhabditomorpha</taxon>
        <taxon>Strongyloidea</taxon>
        <taxon>Strongylidae</taxon>
        <taxon>Oesophagostomum</taxon>
    </lineage>
</organism>
<reference evidence="5 6" key="1">
    <citation type="submission" date="2014-03" db="EMBL/GenBank/DDBJ databases">
        <title>Draft genome of the hookworm Oesophagostomum dentatum.</title>
        <authorList>
            <person name="Mitreva M."/>
        </authorList>
    </citation>
    <scope>NUCLEOTIDE SEQUENCE [LARGE SCALE GENOMIC DNA]</scope>
    <source>
        <strain evidence="5 6">OD-Hann</strain>
    </source>
</reference>
<name>A0A0B1S8T0_OESDE</name>
<dbReference type="GO" id="GO:0006805">
    <property type="term" value="P:xenobiotic metabolic process"/>
    <property type="evidence" value="ECO:0007669"/>
    <property type="project" value="TreeGrafter"/>
</dbReference>
<sequence>MLLYQFSETEDNKALLFGLFDSQIEQHKAEINFDSEKSTDYVEAYLKEQKLHENEPDHGGFSQDQLRNMCFDLWMAGMETTSNTLYWGVLYVLLHDDVQKCIHDELDREIGSDRLITLADRTRLHYMNAVISEVQRLANLLVVNVFHETTTEVVIDGYRIPPKTLFLPQISSVMYDERVSAIVASTITTSHLKTLKKGPINSDHQLVRFRTIFIDRGASAMACYIFFRSWLQIQTFTPP</sequence>
<dbReference type="InterPro" id="IPR002401">
    <property type="entry name" value="Cyt_P450_E_grp-I"/>
</dbReference>
<dbReference type="Gene3D" id="1.10.630.10">
    <property type="entry name" value="Cytochrome P450"/>
    <property type="match status" value="1"/>
</dbReference>
<evidence type="ECO:0008006" key="7">
    <source>
        <dbReference type="Google" id="ProtNLM"/>
    </source>
</evidence>
<comment type="similarity">
    <text evidence="1">Belongs to the cytochrome P450 family.</text>
</comment>
<evidence type="ECO:0000256" key="3">
    <source>
        <dbReference type="ARBA" id="ARBA00023004"/>
    </source>
</evidence>
<keyword evidence="4" id="KW-0503">Monooxygenase</keyword>
<keyword evidence="3" id="KW-0408">Iron</keyword>
<dbReference type="OrthoDB" id="1055148at2759"/>
<dbReference type="InterPro" id="IPR036396">
    <property type="entry name" value="Cyt_P450_sf"/>
</dbReference>
<proteinExistence type="inferred from homology"/>
<dbReference type="GO" id="GO:0016712">
    <property type="term" value="F:oxidoreductase activity, acting on paired donors, with incorporation or reduction of molecular oxygen, reduced flavin or flavoprotein as one donor, and incorporation of one atom of oxygen"/>
    <property type="evidence" value="ECO:0007669"/>
    <property type="project" value="TreeGrafter"/>
</dbReference>
<evidence type="ECO:0000256" key="2">
    <source>
        <dbReference type="ARBA" id="ARBA00022723"/>
    </source>
</evidence>
<keyword evidence="6" id="KW-1185">Reference proteome</keyword>
<evidence type="ECO:0000313" key="5">
    <source>
        <dbReference type="EMBL" id="KHJ81349.1"/>
    </source>
</evidence>
<dbReference type="Pfam" id="PF00067">
    <property type="entry name" value="p450"/>
    <property type="match status" value="1"/>
</dbReference>
<dbReference type="InterPro" id="IPR001128">
    <property type="entry name" value="Cyt_P450"/>
</dbReference>
<keyword evidence="4" id="KW-0560">Oxidoreductase</keyword>
<dbReference type="GO" id="GO:0005506">
    <property type="term" value="F:iron ion binding"/>
    <property type="evidence" value="ECO:0007669"/>
    <property type="project" value="InterPro"/>
</dbReference>
<accession>A0A0B1S8T0</accession>
<evidence type="ECO:0000256" key="4">
    <source>
        <dbReference type="ARBA" id="ARBA00023033"/>
    </source>
</evidence>
<dbReference type="GO" id="GO:0020037">
    <property type="term" value="F:heme binding"/>
    <property type="evidence" value="ECO:0007669"/>
    <property type="project" value="InterPro"/>
</dbReference>
<gene>
    <name evidence="5" type="ORF">OESDEN_18965</name>
</gene>
<dbReference type="PRINTS" id="PR00463">
    <property type="entry name" value="EP450I"/>
</dbReference>
<dbReference type="AlphaFoldDB" id="A0A0B1S8T0"/>
<dbReference type="InterPro" id="IPR050182">
    <property type="entry name" value="Cytochrome_P450_fam2"/>
</dbReference>
<keyword evidence="2" id="KW-0479">Metal-binding</keyword>
<dbReference type="EMBL" id="KN590902">
    <property type="protein sequence ID" value="KHJ81349.1"/>
    <property type="molecule type" value="Genomic_DNA"/>
</dbReference>
<dbReference type="SUPFAM" id="SSF48264">
    <property type="entry name" value="Cytochrome P450"/>
    <property type="match status" value="1"/>
</dbReference>
<dbReference type="PANTHER" id="PTHR24300:SF369">
    <property type="entry name" value="CYTOCHROME P450 FAMILY"/>
    <property type="match status" value="1"/>
</dbReference>
<protein>
    <recommendedName>
        <fullName evidence="7">Unspecific monooxygenase</fullName>
    </recommendedName>
</protein>
<dbReference type="Proteomes" id="UP000053660">
    <property type="component" value="Unassembled WGS sequence"/>
</dbReference>
<dbReference type="GO" id="GO:0005737">
    <property type="term" value="C:cytoplasm"/>
    <property type="evidence" value="ECO:0007669"/>
    <property type="project" value="TreeGrafter"/>
</dbReference>